<accession>C4KHY8</accession>
<evidence type="ECO:0000313" key="1">
    <source>
        <dbReference type="EMBL" id="ACR42202.1"/>
    </source>
</evidence>
<dbReference type="KEGG" id="sid:M164_1602"/>
<proteinExistence type="predicted"/>
<name>C4KHY8_SACI6</name>
<sequence length="75" mass="8824">MMTAKQFKGVHITWELPMDNKTYLELGKVLAELLKYCDKVLAADDEGVYLECVEIPEEVRRMNLKYIKVWEEGEE</sequence>
<dbReference type="Proteomes" id="UP000001479">
    <property type="component" value="Chromosome"/>
</dbReference>
<reference evidence="1 2" key="1">
    <citation type="journal article" date="2009" name="Proc. Natl. Acad. Sci. U.S.A.">
        <title>Biogeography of the Sulfolobus islandicus pan-genome.</title>
        <authorList>
            <person name="Reno M.L."/>
            <person name="Held N.L."/>
            <person name="Fields C.J."/>
            <person name="Burke P.V."/>
            <person name="Whitaker R.J."/>
        </authorList>
    </citation>
    <scope>NUCLEOTIDE SEQUENCE [LARGE SCALE GENOMIC DNA]</scope>
    <source>
        <strain evidence="2">M.16.4 / Kamchatka #3</strain>
    </source>
</reference>
<organism evidence="1 2">
    <name type="scientific">Saccharolobus islandicus (strain M.16.4 / Kamchatka #3)</name>
    <name type="common">Sulfolobus islandicus</name>
    <dbReference type="NCBI Taxonomy" id="426118"/>
    <lineage>
        <taxon>Archaea</taxon>
        <taxon>Thermoproteota</taxon>
        <taxon>Thermoprotei</taxon>
        <taxon>Sulfolobales</taxon>
        <taxon>Sulfolobaceae</taxon>
        <taxon>Saccharolobus</taxon>
    </lineage>
</organism>
<dbReference type="EMBL" id="CP001402">
    <property type="protein sequence ID" value="ACR42202.1"/>
    <property type="molecule type" value="Genomic_DNA"/>
</dbReference>
<dbReference type="HOGENOM" id="CLU_2662544_0_0_2"/>
<dbReference type="AlphaFoldDB" id="C4KHY8"/>
<evidence type="ECO:0000313" key="2">
    <source>
        <dbReference type="Proteomes" id="UP000001479"/>
    </source>
</evidence>
<gene>
    <name evidence="1" type="ordered locus">M164_1602</name>
</gene>
<protein>
    <submittedName>
        <fullName evidence="1">Uncharacterized protein</fullName>
    </submittedName>
</protein>